<dbReference type="InterPro" id="IPR050818">
    <property type="entry name" value="KCNH_animal-type"/>
</dbReference>
<dbReference type="PROSITE" id="PS50112">
    <property type="entry name" value="PAS"/>
    <property type="match status" value="1"/>
</dbReference>
<feature type="transmembrane region" description="Helical" evidence="6">
    <location>
        <begin position="564"/>
        <end position="588"/>
    </location>
</feature>
<dbReference type="Pfam" id="PF13426">
    <property type="entry name" value="PAS_9"/>
    <property type="match status" value="1"/>
</dbReference>
<organism evidence="9 10">
    <name type="scientific">Limulus polyphemus</name>
    <name type="common">Atlantic horseshoe crab</name>
    <dbReference type="NCBI Taxonomy" id="6850"/>
    <lineage>
        <taxon>Eukaryota</taxon>
        <taxon>Metazoa</taxon>
        <taxon>Ecdysozoa</taxon>
        <taxon>Arthropoda</taxon>
        <taxon>Chelicerata</taxon>
        <taxon>Merostomata</taxon>
        <taxon>Xiphosura</taxon>
        <taxon>Limulidae</taxon>
        <taxon>Limulus</taxon>
    </lineage>
</organism>
<evidence type="ECO:0000259" key="8">
    <source>
        <dbReference type="PROSITE" id="PS50113"/>
    </source>
</evidence>
<keyword evidence="4 6" id="KW-0472">Membrane</keyword>
<dbReference type="SUPFAM" id="SSF81324">
    <property type="entry name" value="Voltage-gated potassium channels"/>
    <property type="match status" value="1"/>
</dbReference>
<feature type="compositionally biased region" description="Polar residues" evidence="5">
    <location>
        <begin position="323"/>
        <end position="334"/>
    </location>
</feature>
<dbReference type="InterPro" id="IPR000014">
    <property type="entry name" value="PAS"/>
</dbReference>
<name>A0ABM1SD58_LIMPO</name>
<evidence type="ECO:0000313" key="9">
    <source>
        <dbReference type="Proteomes" id="UP000694941"/>
    </source>
</evidence>
<feature type="domain" description="PAS" evidence="7">
    <location>
        <begin position="41"/>
        <end position="70"/>
    </location>
</feature>
<dbReference type="PROSITE" id="PS50113">
    <property type="entry name" value="PAC"/>
    <property type="match status" value="1"/>
</dbReference>
<dbReference type="PANTHER" id="PTHR10217">
    <property type="entry name" value="VOLTAGE AND LIGAND GATED POTASSIUM CHANNEL"/>
    <property type="match status" value="1"/>
</dbReference>
<dbReference type="InterPro" id="IPR005821">
    <property type="entry name" value="Ion_trans_dom"/>
</dbReference>
<dbReference type="GeneID" id="106459387"/>
<evidence type="ECO:0000256" key="5">
    <source>
        <dbReference type="SAM" id="MobiDB-lite"/>
    </source>
</evidence>
<feature type="transmembrane region" description="Helical" evidence="6">
    <location>
        <begin position="425"/>
        <end position="449"/>
    </location>
</feature>
<evidence type="ECO:0000256" key="3">
    <source>
        <dbReference type="ARBA" id="ARBA00022989"/>
    </source>
</evidence>
<dbReference type="Gene3D" id="1.10.287.70">
    <property type="match status" value="1"/>
</dbReference>
<evidence type="ECO:0000256" key="6">
    <source>
        <dbReference type="SAM" id="Phobius"/>
    </source>
</evidence>
<proteinExistence type="predicted"/>
<dbReference type="NCBIfam" id="TIGR00229">
    <property type="entry name" value="sensory_box"/>
    <property type="match status" value="1"/>
</dbReference>
<evidence type="ECO:0000256" key="1">
    <source>
        <dbReference type="ARBA" id="ARBA00004141"/>
    </source>
</evidence>
<dbReference type="SUPFAM" id="SSF55785">
    <property type="entry name" value="PYP-like sensor domain (PAS domain)"/>
    <property type="match status" value="1"/>
</dbReference>
<dbReference type="Pfam" id="PF00520">
    <property type="entry name" value="Ion_trans"/>
    <property type="match status" value="1"/>
</dbReference>
<feature type="region of interest" description="Disordered" evidence="5">
    <location>
        <begin position="323"/>
        <end position="370"/>
    </location>
</feature>
<keyword evidence="3 6" id="KW-1133">Transmembrane helix</keyword>
<dbReference type="InterPro" id="IPR000700">
    <property type="entry name" value="PAS-assoc_C"/>
</dbReference>
<reference evidence="10" key="1">
    <citation type="submission" date="2025-08" db="UniProtKB">
        <authorList>
            <consortium name="RefSeq"/>
        </authorList>
    </citation>
    <scope>IDENTIFICATION</scope>
    <source>
        <tissue evidence="10">Muscle</tissue>
    </source>
</reference>
<evidence type="ECO:0000256" key="2">
    <source>
        <dbReference type="ARBA" id="ARBA00022692"/>
    </source>
</evidence>
<accession>A0ABM1SD58</accession>
<dbReference type="CDD" id="cd00130">
    <property type="entry name" value="PAS"/>
    <property type="match status" value="1"/>
</dbReference>
<dbReference type="RefSeq" id="XP_022241563.1">
    <property type="nucleotide sequence ID" value="XM_022385855.1"/>
</dbReference>
<gene>
    <name evidence="10" type="primary">LOC106459387</name>
</gene>
<dbReference type="InterPro" id="IPR035965">
    <property type="entry name" value="PAS-like_dom_sf"/>
</dbReference>
<dbReference type="InterPro" id="IPR003938">
    <property type="entry name" value="K_chnl_volt-dep_EAG/ELK/ERG"/>
</dbReference>
<keyword evidence="9" id="KW-1185">Reference proteome</keyword>
<comment type="subcellular location">
    <subcellularLocation>
        <location evidence="1">Membrane</location>
        <topology evidence="1">Multi-pass membrane protein</topology>
    </subcellularLocation>
</comment>
<protein>
    <submittedName>
        <fullName evidence="10">Potassium voltage-gated channel subfamily H member 7-like isoform X1</fullName>
    </submittedName>
</protein>
<evidence type="ECO:0000256" key="4">
    <source>
        <dbReference type="ARBA" id="ARBA00023136"/>
    </source>
</evidence>
<dbReference type="Proteomes" id="UP000694941">
    <property type="component" value="Unplaced"/>
</dbReference>
<evidence type="ECO:0000259" key="7">
    <source>
        <dbReference type="PROSITE" id="PS50112"/>
    </source>
</evidence>
<dbReference type="PRINTS" id="PR01463">
    <property type="entry name" value="EAGCHANLFMLY"/>
</dbReference>
<evidence type="ECO:0000313" key="10">
    <source>
        <dbReference type="RefSeq" id="XP_022241563.1"/>
    </source>
</evidence>
<feature type="domain" description="PAC" evidence="8">
    <location>
        <begin position="92"/>
        <end position="144"/>
    </location>
</feature>
<sequence length="668" mass="75698">MPVRRGHVAPQNTFIDSIIRKFDNLNRRFIVANAQVENKPIIYCNDGFTELLGYSRGEIVQQSCMCEFLHGPQTSPHAVAKIAECLEESEERQVEIVYYKKDGSKFLCSQLMAPIRNEEGVISIFIINFEDLTDAPYRDEQIDVASPVFEPGKLVRCFPVFRQFLEDRPSSRTRSTVFQHCCSESAAALGKSLRLRLPGVRRGEEYGQEVDMTLTPDKDATMKTAVTSDQSSFFSHHAVERTRSLEIGDRSRTYPMSRDMDDVSRQVLGPVTPVKSLDVAYQVHETLKTFPFAAVCQLCSTVPTTESQRRRSLTIVIGQANNLSKPLPNASSDSDLSRFRSHQQRSRSPSLSNAIVENNTKPRENNHSSTRSKLFREMQVHNKHNVGEKVAQVLSLGTDVLPEYKIQKPHVHKWTILHYSPFKAFWDWIILILVIYTAIFTPYVAAFLLNESKPKRNKKYGDDPIVIIDLIVDVMFIIDILINFRTTYVNSNEEVVSHPSRIAVHYLRGWFIIDLVAAIPFDLLLFGSETDEKTTTLIGLLKTARLLRLVRVARKIDRYSEYGAAVLLLLVATFSLIAHWLACIWYAIGNAERNIMENKIGWLDHLANDTNEFYNNSHGGPSIKAKYVTALYFTISSLTSVGFGNVAPNTNMEKIFSILVMLIGCKSV</sequence>
<dbReference type="Gene3D" id="3.30.450.20">
    <property type="entry name" value="PAS domain"/>
    <property type="match status" value="1"/>
</dbReference>
<dbReference type="PANTHER" id="PTHR10217:SF548">
    <property type="entry name" value="GH12235P"/>
    <property type="match status" value="1"/>
</dbReference>
<keyword evidence="2 6" id="KW-0812">Transmembrane</keyword>